<name>A0A3B0VCR3_9ZZZZ</name>
<sequence length="279" mass="31689">MKLIIDSGTTKTHWVLLKEKQIIENFETTGFNPYYTSADTIRKSIATGLPEAMKNRKIQEVYFYGTGCSTTKNCILLKSILQTFFKNAVIETHHDLYGAAIALLKNREGVAAILGTGSNSCLWNGREIIESVPSVGWLIGDEGSATYLGKILLKAFLSKEMPKDITDTFYEYIGLDFEGALHNMYGEHEPNRWISSLAPFASAHLENKEIRKLVEKNFRDFLTVQIKRYNGYKEKEISFVGSVAWHFKDILREIIREEDLHVGIILQQPMDGLVEFHSA</sequence>
<dbReference type="InterPro" id="IPR002731">
    <property type="entry name" value="ATPase_BadF"/>
</dbReference>
<organism evidence="2">
    <name type="scientific">hydrothermal vent metagenome</name>
    <dbReference type="NCBI Taxonomy" id="652676"/>
    <lineage>
        <taxon>unclassified sequences</taxon>
        <taxon>metagenomes</taxon>
        <taxon>ecological metagenomes</taxon>
    </lineage>
</organism>
<dbReference type="Gene3D" id="1.10.720.160">
    <property type="match status" value="1"/>
</dbReference>
<dbReference type="Pfam" id="PF01869">
    <property type="entry name" value="BcrAD_BadFG"/>
    <property type="match status" value="1"/>
</dbReference>
<accession>A0A3B0VCR3</accession>
<gene>
    <name evidence="2" type="ORF">MNBD_BACTEROID07-1363</name>
</gene>
<evidence type="ECO:0000313" key="2">
    <source>
        <dbReference type="EMBL" id="VAW29604.1"/>
    </source>
</evidence>
<dbReference type="InterPro" id="IPR043129">
    <property type="entry name" value="ATPase_NBD"/>
</dbReference>
<dbReference type="PANTHER" id="PTHR43190">
    <property type="entry name" value="N-ACETYL-D-GLUCOSAMINE KINASE"/>
    <property type="match status" value="1"/>
</dbReference>
<reference evidence="2" key="1">
    <citation type="submission" date="2018-06" db="EMBL/GenBank/DDBJ databases">
        <authorList>
            <person name="Zhirakovskaya E."/>
        </authorList>
    </citation>
    <scope>NUCLEOTIDE SEQUENCE</scope>
</reference>
<proteinExistence type="predicted"/>
<protein>
    <recommendedName>
        <fullName evidence="1">ATPase BadF/BadG/BcrA/BcrD type domain-containing protein</fullName>
    </recommendedName>
</protein>
<feature type="domain" description="ATPase BadF/BadG/BcrA/BcrD type" evidence="1">
    <location>
        <begin position="5"/>
        <end position="246"/>
    </location>
</feature>
<dbReference type="SUPFAM" id="SSF53067">
    <property type="entry name" value="Actin-like ATPase domain"/>
    <property type="match status" value="2"/>
</dbReference>
<evidence type="ECO:0000259" key="1">
    <source>
        <dbReference type="Pfam" id="PF01869"/>
    </source>
</evidence>
<dbReference type="CDD" id="cd24079">
    <property type="entry name" value="ASKHA_NBD_PG1100-like"/>
    <property type="match status" value="1"/>
</dbReference>
<dbReference type="AlphaFoldDB" id="A0A3B0VCR3"/>
<dbReference type="EMBL" id="UOET01000386">
    <property type="protein sequence ID" value="VAW29604.1"/>
    <property type="molecule type" value="Genomic_DNA"/>
</dbReference>
<dbReference type="PANTHER" id="PTHR43190:SF3">
    <property type="entry name" value="N-ACETYL-D-GLUCOSAMINE KINASE"/>
    <property type="match status" value="1"/>
</dbReference>
<dbReference type="InterPro" id="IPR052519">
    <property type="entry name" value="Euk-type_GlcNAc_Kinase"/>
</dbReference>
<dbReference type="Gene3D" id="3.30.420.40">
    <property type="match status" value="2"/>
</dbReference>